<dbReference type="EMBL" id="JADMLG010000007">
    <property type="protein sequence ID" value="MBH0778229.1"/>
    <property type="molecule type" value="Genomic_DNA"/>
</dbReference>
<evidence type="ECO:0000256" key="1">
    <source>
        <dbReference type="ARBA" id="ARBA00023002"/>
    </source>
</evidence>
<dbReference type="NCBIfam" id="TIGR03618">
    <property type="entry name" value="Rv1155_F420"/>
    <property type="match status" value="1"/>
</dbReference>
<dbReference type="PANTHER" id="PTHR35176:SF2">
    <property type="entry name" value="F420H(2)-DEPENDENT REDUCTASE RV1155"/>
    <property type="match status" value="1"/>
</dbReference>
<reference evidence="3" key="1">
    <citation type="submission" date="2020-11" db="EMBL/GenBank/DDBJ databases">
        <title>Nocardia NEAU-351.nov., a novel actinomycete isolated from the cow dung.</title>
        <authorList>
            <person name="Zhang X."/>
        </authorList>
    </citation>
    <scope>NUCLEOTIDE SEQUENCE</scope>
    <source>
        <strain evidence="3">NEAU-351</strain>
    </source>
</reference>
<name>A0A931IB83_9NOCA</name>
<dbReference type="InterPro" id="IPR012349">
    <property type="entry name" value="Split_barrel_FMN-bd"/>
</dbReference>
<dbReference type="InterPro" id="IPR019920">
    <property type="entry name" value="F420-binding_dom_put"/>
</dbReference>
<dbReference type="RefSeq" id="WP_196150547.1">
    <property type="nucleotide sequence ID" value="NZ_JADMLG010000007.1"/>
</dbReference>
<organism evidence="3 4">
    <name type="scientific">Nocardia bovistercoris</name>
    <dbReference type="NCBI Taxonomy" id="2785916"/>
    <lineage>
        <taxon>Bacteria</taxon>
        <taxon>Bacillati</taxon>
        <taxon>Actinomycetota</taxon>
        <taxon>Actinomycetes</taxon>
        <taxon>Mycobacteriales</taxon>
        <taxon>Nocardiaceae</taxon>
        <taxon>Nocardia</taxon>
    </lineage>
</organism>
<dbReference type="SUPFAM" id="SSF50475">
    <property type="entry name" value="FMN-binding split barrel"/>
    <property type="match status" value="1"/>
</dbReference>
<dbReference type="Pfam" id="PF01243">
    <property type="entry name" value="PNPOx_N"/>
    <property type="match status" value="1"/>
</dbReference>
<dbReference type="GO" id="GO:0005829">
    <property type="term" value="C:cytosol"/>
    <property type="evidence" value="ECO:0007669"/>
    <property type="project" value="TreeGrafter"/>
</dbReference>
<feature type="domain" description="Pyridoxamine 5'-phosphate oxidase N-terminal" evidence="2">
    <location>
        <begin position="15"/>
        <end position="135"/>
    </location>
</feature>
<protein>
    <submittedName>
        <fullName evidence="3">PPOX class F420-dependent oxidoreductase</fullName>
    </submittedName>
</protein>
<dbReference type="InterPro" id="IPR011576">
    <property type="entry name" value="Pyridox_Oxase_N"/>
</dbReference>
<gene>
    <name evidence="3" type="ORF">IT779_18265</name>
</gene>
<dbReference type="Gene3D" id="2.30.110.10">
    <property type="entry name" value="Electron Transport, Fmn-binding Protein, Chain A"/>
    <property type="match status" value="1"/>
</dbReference>
<dbReference type="GO" id="GO:0016627">
    <property type="term" value="F:oxidoreductase activity, acting on the CH-CH group of donors"/>
    <property type="evidence" value="ECO:0007669"/>
    <property type="project" value="TreeGrafter"/>
</dbReference>
<dbReference type="PANTHER" id="PTHR35176">
    <property type="entry name" value="HEME OXYGENASE HI_0854-RELATED"/>
    <property type="match status" value="1"/>
</dbReference>
<accession>A0A931IB83</accession>
<dbReference type="Proteomes" id="UP000655751">
    <property type="component" value="Unassembled WGS sequence"/>
</dbReference>
<comment type="caution">
    <text evidence="3">The sequence shown here is derived from an EMBL/GenBank/DDBJ whole genome shotgun (WGS) entry which is preliminary data.</text>
</comment>
<dbReference type="AlphaFoldDB" id="A0A931IB83"/>
<dbReference type="GO" id="GO:0070967">
    <property type="term" value="F:coenzyme F420 binding"/>
    <property type="evidence" value="ECO:0007669"/>
    <property type="project" value="TreeGrafter"/>
</dbReference>
<keyword evidence="1" id="KW-0560">Oxidoreductase</keyword>
<sequence>MDLSAALRFATTTDRSVLTTLRRDGRPQLSNVLHVVGEAGDISISITADRAKYHNLRRTPWAALHVTSADFFSYAVLEGSVELTPPAESTDDATVDALVTYYRTAAGEHPDWADYRRAMVADRRAIVRIIPERAYGMLTDRDRSDRKR</sequence>
<dbReference type="InterPro" id="IPR052019">
    <property type="entry name" value="F420H2_bilvrd_red/Heme_oxyg"/>
</dbReference>
<proteinExistence type="predicted"/>
<evidence type="ECO:0000313" key="3">
    <source>
        <dbReference type="EMBL" id="MBH0778229.1"/>
    </source>
</evidence>
<evidence type="ECO:0000259" key="2">
    <source>
        <dbReference type="Pfam" id="PF01243"/>
    </source>
</evidence>
<keyword evidence="4" id="KW-1185">Reference proteome</keyword>
<evidence type="ECO:0000313" key="4">
    <source>
        <dbReference type="Proteomes" id="UP000655751"/>
    </source>
</evidence>